<dbReference type="AlphaFoldDB" id="A0A1H1EJD0"/>
<dbReference type="RefSeq" id="WP_074701102.1">
    <property type="nucleotide sequence ID" value="NZ_CP018863.1"/>
</dbReference>
<name>A0A1H1EJD0_9MICC</name>
<evidence type="ECO:0000256" key="1">
    <source>
        <dbReference type="SAM" id="MobiDB-lite"/>
    </source>
</evidence>
<accession>A0A1H1EJD0</accession>
<dbReference type="PANTHER" id="PTHR35007:SF4">
    <property type="entry name" value="CONSERVED TRANSMEMBRANE PROTEIN-RELATED"/>
    <property type="match status" value="1"/>
</dbReference>
<feature type="transmembrane region" description="Helical" evidence="2">
    <location>
        <begin position="224"/>
        <end position="247"/>
    </location>
</feature>
<organism evidence="3 4">
    <name type="scientific">Crystallibacter crystallopoietes</name>
    <dbReference type="NCBI Taxonomy" id="37928"/>
    <lineage>
        <taxon>Bacteria</taxon>
        <taxon>Bacillati</taxon>
        <taxon>Actinomycetota</taxon>
        <taxon>Actinomycetes</taxon>
        <taxon>Micrococcales</taxon>
        <taxon>Micrococcaceae</taxon>
        <taxon>Crystallibacter</taxon>
    </lineage>
</organism>
<proteinExistence type="predicted"/>
<keyword evidence="4" id="KW-1185">Reference proteome</keyword>
<gene>
    <name evidence="3" type="ORF">SAMN04489742_2966</name>
</gene>
<dbReference type="Proteomes" id="UP000181917">
    <property type="component" value="Unassembled WGS sequence"/>
</dbReference>
<keyword evidence="2" id="KW-0472">Membrane</keyword>
<feature type="region of interest" description="Disordered" evidence="1">
    <location>
        <begin position="86"/>
        <end position="109"/>
    </location>
</feature>
<dbReference type="OrthoDB" id="4948021at2"/>
<evidence type="ECO:0000313" key="4">
    <source>
        <dbReference type="Proteomes" id="UP000181917"/>
    </source>
</evidence>
<keyword evidence="2" id="KW-0812">Transmembrane</keyword>
<sequence length="261" mass="27381">MTALLVTLLCLAAIVVLGCGKRRLAPISAGLLRLPQPRRRPGKRGRDSADELPMFVRQVASLLRSGRTPAQMWADILRVYGPEEFAPEASRNPPEAEQADRPGEGLPALLLPGMRSAGQAAELGLSVGFALRQANVPGVGTRSPAAVMARRMWQDMAACWDAAEQTGAPLAVLLENYAGHLQHTLDGAAARRTALAGPRATTTLLTWLPIFGLGLGIAMGADPLGILLGTPAGWAILAVGLGLLAAGRLWSQRLVSRAADG</sequence>
<dbReference type="STRING" id="37928.SAMN04489742_2966"/>
<dbReference type="EMBL" id="FNKH01000002">
    <property type="protein sequence ID" value="SDQ88881.1"/>
    <property type="molecule type" value="Genomic_DNA"/>
</dbReference>
<dbReference type="PANTHER" id="PTHR35007">
    <property type="entry name" value="INTEGRAL MEMBRANE PROTEIN-RELATED"/>
    <property type="match status" value="1"/>
</dbReference>
<keyword evidence="2" id="KW-1133">Transmembrane helix</keyword>
<dbReference type="KEGG" id="acry:AC20117_02645"/>
<reference evidence="3 4" key="1">
    <citation type="submission" date="2016-10" db="EMBL/GenBank/DDBJ databases">
        <authorList>
            <person name="de Groot N.N."/>
        </authorList>
    </citation>
    <scope>NUCLEOTIDE SEQUENCE [LARGE SCALE GENOMIC DNA]</scope>
    <source>
        <strain evidence="3 4">DSM 20117</strain>
    </source>
</reference>
<protein>
    <submittedName>
        <fullName evidence="3">Tight adherence protein B</fullName>
    </submittedName>
</protein>
<evidence type="ECO:0000256" key="2">
    <source>
        <dbReference type="SAM" id="Phobius"/>
    </source>
</evidence>
<evidence type="ECO:0000313" key="3">
    <source>
        <dbReference type="EMBL" id="SDQ88881.1"/>
    </source>
</evidence>